<dbReference type="CDD" id="cd00610">
    <property type="entry name" value="OAT_like"/>
    <property type="match status" value="1"/>
</dbReference>
<dbReference type="InterPro" id="IPR005814">
    <property type="entry name" value="Aminotrans_3"/>
</dbReference>
<proteinExistence type="inferred from homology"/>
<dbReference type="AlphaFoldDB" id="A0A7Y9TGM8"/>
<dbReference type="EC" id="2.6.1.55" evidence="6"/>
<dbReference type="PROSITE" id="PS00600">
    <property type="entry name" value="AA_TRANSFER_CLASS_3"/>
    <property type="match status" value="1"/>
</dbReference>
<dbReference type="FunFam" id="3.40.640.10:FF:000004">
    <property type="entry name" value="Acetylornithine aminotransferase"/>
    <property type="match status" value="1"/>
</dbReference>
<evidence type="ECO:0000256" key="3">
    <source>
        <dbReference type="ARBA" id="ARBA00022576"/>
    </source>
</evidence>
<dbReference type="NCBIfam" id="NF004718">
    <property type="entry name" value="PRK06062.1"/>
    <property type="match status" value="1"/>
</dbReference>
<dbReference type="GO" id="GO:0030170">
    <property type="term" value="F:pyridoxal phosphate binding"/>
    <property type="evidence" value="ECO:0007669"/>
    <property type="project" value="InterPro"/>
</dbReference>
<keyword evidence="6" id="KW-0808">Transferase</keyword>
<dbReference type="PIRSF" id="PIRSF000521">
    <property type="entry name" value="Transaminase_4ab_Lys_Orn"/>
    <property type="match status" value="1"/>
</dbReference>
<dbReference type="PANTHER" id="PTHR43094">
    <property type="entry name" value="AMINOTRANSFERASE"/>
    <property type="match status" value="1"/>
</dbReference>
<dbReference type="EMBL" id="JACCCW010000002">
    <property type="protein sequence ID" value="NYF80081.1"/>
    <property type="molecule type" value="Genomic_DNA"/>
</dbReference>
<keyword evidence="3 6" id="KW-0032">Aminotransferase</keyword>
<comment type="similarity">
    <text evidence="2 5">Belongs to the class-III pyridoxal-phosphate-dependent aminotransferase family.</text>
</comment>
<evidence type="ECO:0000256" key="2">
    <source>
        <dbReference type="ARBA" id="ARBA00008954"/>
    </source>
</evidence>
<protein>
    <submittedName>
        <fullName evidence="6">Taurine--2-oxoglutarate transaminase</fullName>
        <ecNumber evidence="6">2.6.1.55</ecNumber>
    </submittedName>
</protein>
<dbReference type="Gene3D" id="3.90.1150.10">
    <property type="entry name" value="Aspartate Aminotransferase, domain 1"/>
    <property type="match status" value="1"/>
</dbReference>
<evidence type="ECO:0000256" key="5">
    <source>
        <dbReference type="RuleBase" id="RU003560"/>
    </source>
</evidence>
<sequence length="451" mass="49978">MTTNIVELEQITEPTSQQIIDENRDYTLFSWSVQNAANPVHLKRAEGVYFWDGDDNRWLDFSSQLINMNVGHQHPKVLNAIKKQVDELCFAGPSFATEPRGTLGKKLAEVTGLAKSFFTLGGSEANENAIKIARLYTGRNKIITRYRSYHGATMGSMTASGDPRRWPVEPGMPGVVRAFDPYCYRCPFGQKVESCHRECVSHIEEIIRMEGPDNIAAILVEGITGSNGLLIPPDDYYPKLRALCDRYGILLIDDEVMSGFGRTGMWLATQHYGIKPDIVTAAKGLTSGYMPLGTVIVSAPIAEYFETHMLYGGLTYSGHPVSCAAANANLAVYEEESIFENVETQGAYLTHRLNSIEQRFACVGDVRSIGLFSVIELVKDKVTREPLAPFNGTSPEMGKLAAYLKSQHLYAFTRFNMLWVCPPLIITQEQLGNGLDIIEEGLRIVDATLAS</sequence>
<organism evidence="6 7">
    <name type="scientific">Granulicella arctica</name>
    <dbReference type="NCBI Taxonomy" id="940613"/>
    <lineage>
        <taxon>Bacteria</taxon>
        <taxon>Pseudomonadati</taxon>
        <taxon>Acidobacteriota</taxon>
        <taxon>Terriglobia</taxon>
        <taxon>Terriglobales</taxon>
        <taxon>Acidobacteriaceae</taxon>
        <taxon>Granulicella</taxon>
    </lineage>
</organism>
<gene>
    <name evidence="6" type="ORF">HDF17_002401</name>
</gene>
<evidence type="ECO:0000313" key="6">
    <source>
        <dbReference type="EMBL" id="NYF80081.1"/>
    </source>
</evidence>
<keyword evidence="4 5" id="KW-0663">Pyridoxal phosphate</keyword>
<dbReference type="Proteomes" id="UP000589520">
    <property type="component" value="Unassembled WGS sequence"/>
</dbReference>
<dbReference type="InterPro" id="IPR015422">
    <property type="entry name" value="PyrdxlP-dep_Trfase_small"/>
</dbReference>
<evidence type="ECO:0000256" key="1">
    <source>
        <dbReference type="ARBA" id="ARBA00001933"/>
    </source>
</evidence>
<dbReference type="GO" id="GO:0005829">
    <property type="term" value="C:cytosol"/>
    <property type="evidence" value="ECO:0007669"/>
    <property type="project" value="TreeGrafter"/>
</dbReference>
<evidence type="ECO:0000256" key="4">
    <source>
        <dbReference type="ARBA" id="ARBA00022898"/>
    </source>
</evidence>
<accession>A0A7Y9TGM8</accession>
<reference evidence="6 7" key="1">
    <citation type="submission" date="2020-07" db="EMBL/GenBank/DDBJ databases">
        <title>Genomic Encyclopedia of Type Strains, Phase IV (KMG-V): Genome sequencing to study the core and pangenomes of soil and plant-associated prokaryotes.</title>
        <authorList>
            <person name="Whitman W."/>
        </authorList>
    </citation>
    <scope>NUCLEOTIDE SEQUENCE [LARGE SCALE GENOMIC DNA]</scope>
    <source>
        <strain evidence="6 7">X4EP2</strain>
    </source>
</reference>
<dbReference type="PANTHER" id="PTHR43094:SF1">
    <property type="entry name" value="AMINOTRANSFERASE CLASS-III"/>
    <property type="match status" value="1"/>
</dbReference>
<comment type="cofactor">
    <cofactor evidence="1">
        <name>pyridoxal 5'-phosphate</name>
        <dbReference type="ChEBI" id="CHEBI:597326"/>
    </cofactor>
</comment>
<keyword evidence="7" id="KW-1185">Reference proteome</keyword>
<dbReference type="SUPFAM" id="SSF53383">
    <property type="entry name" value="PLP-dependent transferases"/>
    <property type="match status" value="1"/>
</dbReference>
<dbReference type="InterPro" id="IPR015424">
    <property type="entry name" value="PyrdxlP-dep_Trfase"/>
</dbReference>
<dbReference type="InterPro" id="IPR015421">
    <property type="entry name" value="PyrdxlP-dep_Trfase_major"/>
</dbReference>
<dbReference type="Gene3D" id="3.40.640.10">
    <property type="entry name" value="Type I PLP-dependent aspartate aminotransferase-like (Major domain)"/>
    <property type="match status" value="1"/>
</dbReference>
<comment type="caution">
    <text evidence="6">The sequence shown here is derived from an EMBL/GenBank/DDBJ whole genome shotgun (WGS) entry which is preliminary data.</text>
</comment>
<name>A0A7Y9TGM8_9BACT</name>
<dbReference type="GO" id="GO:0050322">
    <property type="term" value="F:taurine-2-oxoglutarate transaminase activity"/>
    <property type="evidence" value="ECO:0007669"/>
    <property type="project" value="UniProtKB-EC"/>
</dbReference>
<evidence type="ECO:0000313" key="7">
    <source>
        <dbReference type="Proteomes" id="UP000589520"/>
    </source>
</evidence>
<dbReference type="InterPro" id="IPR049704">
    <property type="entry name" value="Aminotrans_3_PPA_site"/>
</dbReference>
<dbReference type="RefSeq" id="WP_179491196.1">
    <property type="nucleotide sequence ID" value="NZ_JACCCW010000002.1"/>
</dbReference>
<dbReference type="Pfam" id="PF00202">
    <property type="entry name" value="Aminotran_3"/>
    <property type="match status" value="1"/>
</dbReference>